<dbReference type="SUPFAM" id="SSF49879">
    <property type="entry name" value="SMAD/FHA domain"/>
    <property type="match status" value="1"/>
</dbReference>
<feature type="region of interest" description="Disordered" evidence="1">
    <location>
        <begin position="1"/>
        <end position="30"/>
    </location>
</feature>
<feature type="domain" description="FHA" evidence="2">
    <location>
        <begin position="248"/>
        <end position="305"/>
    </location>
</feature>
<evidence type="ECO:0000256" key="1">
    <source>
        <dbReference type="SAM" id="MobiDB-lite"/>
    </source>
</evidence>
<accession>A0ABP1GBH5</accession>
<gene>
    <name evidence="3" type="primary">g12899</name>
    <name evidence="3" type="ORF">VP750_LOCUS11456</name>
</gene>
<evidence type="ECO:0000313" key="3">
    <source>
        <dbReference type="EMBL" id="CAL5229550.1"/>
    </source>
</evidence>
<dbReference type="InterPro" id="IPR000253">
    <property type="entry name" value="FHA_dom"/>
</dbReference>
<proteinExistence type="predicted"/>
<dbReference type="Proteomes" id="UP001497392">
    <property type="component" value="Unassembled WGS sequence"/>
</dbReference>
<keyword evidence="4" id="KW-1185">Reference proteome</keyword>
<dbReference type="EMBL" id="CAXHTA020000021">
    <property type="protein sequence ID" value="CAL5229550.1"/>
    <property type="molecule type" value="Genomic_DNA"/>
</dbReference>
<reference evidence="3 4" key="1">
    <citation type="submission" date="2024-06" db="EMBL/GenBank/DDBJ databases">
        <authorList>
            <person name="Kraege A."/>
            <person name="Thomma B."/>
        </authorList>
    </citation>
    <scope>NUCLEOTIDE SEQUENCE [LARGE SCALE GENOMIC DNA]</scope>
</reference>
<comment type="caution">
    <text evidence="3">The sequence shown here is derived from an EMBL/GenBank/DDBJ whole genome shotgun (WGS) entry which is preliminary data.</text>
</comment>
<name>A0ABP1GBH5_9CHLO</name>
<evidence type="ECO:0000313" key="4">
    <source>
        <dbReference type="Proteomes" id="UP001497392"/>
    </source>
</evidence>
<dbReference type="PANTHER" id="PTHR13233:SF0">
    <property type="entry name" value="MICROSPHERULE PROTEIN 1"/>
    <property type="match status" value="1"/>
</dbReference>
<dbReference type="PANTHER" id="PTHR13233">
    <property type="entry name" value="MICROSPHERULE PROTEIN 1"/>
    <property type="match status" value="1"/>
</dbReference>
<evidence type="ECO:0000259" key="2">
    <source>
        <dbReference type="PROSITE" id="PS50006"/>
    </source>
</evidence>
<organism evidence="3 4">
    <name type="scientific">Coccomyxa viridis</name>
    <dbReference type="NCBI Taxonomy" id="1274662"/>
    <lineage>
        <taxon>Eukaryota</taxon>
        <taxon>Viridiplantae</taxon>
        <taxon>Chlorophyta</taxon>
        <taxon>core chlorophytes</taxon>
        <taxon>Trebouxiophyceae</taxon>
        <taxon>Trebouxiophyceae incertae sedis</taxon>
        <taxon>Coccomyxaceae</taxon>
        <taxon>Coccomyxa</taxon>
    </lineage>
</organism>
<feature type="region of interest" description="Disordered" evidence="1">
    <location>
        <begin position="118"/>
        <end position="144"/>
    </location>
</feature>
<dbReference type="PROSITE" id="PS50006">
    <property type="entry name" value="FHA_DOMAIN"/>
    <property type="match status" value="1"/>
</dbReference>
<protein>
    <submittedName>
        <fullName evidence="3">G12899 protein</fullName>
    </submittedName>
</protein>
<dbReference type="InterPro" id="IPR037912">
    <property type="entry name" value="MCRS1"/>
</dbReference>
<sequence length="351" mass="37621">MAEVSAPEQTLPPSSEVPPALKRPADEEAEVAAKGAKRACLVHVDSGAIDTLTDGESSGSEDSFLPDDAIAADISIHDPGRSAEEVLSAEQLCQRRLDNVRQLKELYETELLNALEEQRARHSHSRKKASAIGADGDAEDPQPEAHKPLRALLAERAGADSTAAASQVGEQGLPSLSEAEEAYAAEPGGSADISHLQAERQRSRMRLSSIARLEQAASAGTARTLDKAGALAMLVSLKGKYLVKRSAVTLGRTTSTHGKVDVDLSPEQFAAKVSRQQGRLFLKSDGTFRLANTGRRKFLVNNCQVKRGDTALLPHLSLVEIDNVRLMLMVNHLAVRRLLARSATFGDFPGN</sequence>
<dbReference type="InterPro" id="IPR008984">
    <property type="entry name" value="SMAD_FHA_dom_sf"/>
</dbReference>